<dbReference type="AlphaFoldDB" id="A0A1A8WJM0"/>
<evidence type="ECO:0000313" key="2">
    <source>
        <dbReference type="Proteomes" id="UP000078560"/>
    </source>
</evidence>
<organism evidence="1 2">
    <name type="scientific">Plasmodium ovale curtisi</name>
    <dbReference type="NCBI Taxonomy" id="864141"/>
    <lineage>
        <taxon>Eukaryota</taxon>
        <taxon>Sar</taxon>
        <taxon>Alveolata</taxon>
        <taxon>Apicomplexa</taxon>
        <taxon>Aconoidasida</taxon>
        <taxon>Haemosporida</taxon>
        <taxon>Plasmodiidae</taxon>
        <taxon>Plasmodium</taxon>
        <taxon>Plasmodium (Plasmodium)</taxon>
    </lineage>
</organism>
<reference evidence="2" key="1">
    <citation type="submission" date="2016-05" db="EMBL/GenBank/DDBJ databases">
        <authorList>
            <person name="Naeem Raeece"/>
        </authorList>
    </citation>
    <scope>NUCLEOTIDE SEQUENCE [LARGE SCALE GENOMIC DNA]</scope>
</reference>
<feature type="non-terminal residue" evidence="1">
    <location>
        <position position="127"/>
    </location>
</feature>
<dbReference type="Proteomes" id="UP000078560">
    <property type="component" value="Unassembled WGS sequence"/>
</dbReference>
<sequence length="127" mass="14688">MFIFINGSAEEIYEQNKDLLCENPEETKQAIELMNEAVINLAYHATSKDGYKLRGRCHSRPAHLYKKKHEDNTNVEKVHYPIYYSDKGNEIANNMWDPNVIKSLDYFSTTSTTPNTSDSYNSEDQKS</sequence>
<protein>
    <submittedName>
        <fullName evidence="1">Fam-a protein</fullName>
    </submittedName>
</protein>
<accession>A0A1A8WJM0</accession>
<name>A0A1A8WJM0_PLAOA</name>
<proteinExistence type="predicted"/>
<dbReference type="SUPFAM" id="SSF55961">
    <property type="entry name" value="Bet v1-like"/>
    <property type="match status" value="1"/>
</dbReference>
<gene>
    <name evidence="1" type="ORF">POVCU2_0079300</name>
</gene>
<dbReference type="EMBL" id="FLQU01001473">
    <property type="protein sequence ID" value="SBS93147.1"/>
    <property type="molecule type" value="Genomic_DNA"/>
</dbReference>
<evidence type="ECO:0000313" key="1">
    <source>
        <dbReference type="EMBL" id="SBS93147.1"/>
    </source>
</evidence>